<organism evidence="2 3">
    <name type="scientific">Gossypium aridum</name>
    <name type="common">American cotton</name>
    <name type="synonym">Erioxylum aridum</name>
    <dbReference type="NCBI Taxonomy" id="34290"/>
    <lineage>
        <taxon>Eukaryota</taxon>
        <taxon>Viridiplantae</taxon>
        <taxon>Streptophyta</taxon>
        <taxon>Embryophyta</taxon>
        <taxon>Tracheophyta</taxon>
        <taxon>Spermatophyta</taxon>
        <taxon>Magnoliopsida</taxon>
        <taxon>eudicotyledons</taxon>
        <taxon>Gunneridae</taxon>
        <taxon>Pentapetalae</taxon>
        <taxon>rosids</taxon>
        <taxon>malvids</taxon>
        <taxon>Malvales</taxon>
        <taxon>Malvaceae</taxon>
        <taxon>Malvoideae</taxon>
        <taxon>Gossypium</taxon>
    </lineage>
</organism>
<reference evidence="2 3" key="1">
    <citation type="journal article" date="2019" name="Genome Biol. Evol.">
        <title>Insights into the evolution of the New World diploid cottons (Gossypium, subgenus Houzingenia) based on genome sequencing.</title>
        <authorList>
            <person name="Grover C.E."/>
            <person name="Arick M.A. 2nd"/>
            <person name="Thrash A."/>
            <person name="Conover J.L."/>
            <person name="Sanders W.S."/>
            <person name="Peterson D.G."/>
            <person name="Frelichowski J.E."/>
            <person name="Scheffler J.A."/>
            <person name="Scheffler B.E."/>
            <person name="Wendel J.F."/>
        </authorList>
    </citation>
    <scope>NUCLEOTIDE SEQUENCE [LARGE SCALE GENOMIC DNA]</scope>
    <source>
        <strain evidence="2">185</strain>
        <tissue evidence="2">Leaf</tissue>
    </source>
</reference>
<comment type="caution">
    <text evidence="2">The sequence shown here is derived from an EMBL/GenBank/DDBJ whole genome shotgun (WGS) entry which is preliminary data.</text>
</comment>
<dbReference type="AlphaFoldDB" id="A0A7J8XQM3"/>
<feature type="region of interest" description="Disordered" evidence="1">
    <location>
        <begin position="1"/>
        <end position="21"/>
    </location>
</feature>
<accession>A0A7J8XQM3</accession>
<dbReference type="EMBL" id="JABFAA010000008">
    <property type="protein sequence ID" value="MBA0689019.1"/>
    <property type="molecule type" value="Genomic_DNA"/>
</dbReference>
<evidence type="ECO:0000313" key="2">
    <source>
        <dbReference type="EMBL" id="MBA0689019.1"/>
    </source>
</evidence>
<sequence length="282" mass="31519">MSTSDNNEDGDACPVDGRNSKKVRFKGKEGNNVEMLVGPVSSPSVSWKDLLLRNFAKSTERARGKNKEHFNLEERDFFMTIVNGILAIDFSDRVKNYLLKDIETTVMVKLLGRSIGYITLQNRVSRVEGTIFVNLDKPLISQILVNGKTQRVEYESLPIVFFSCGRHGHVKDLCSFSAGTKGNAGEKEGSMETKPITGDSMKEATEFGPWMIVNRRSHRNLKYSSKSVAKIPGSEANGSRFRINFKKGDFFKILKCDNKRKGTKDLDPVIEAEELDNAGHGC</sequence>
<gene>
    <name evidence="2" type="ORF">Goari_006770</name>
</gene>
<keyword evidence="3" id="KW-1185">Reference proteome</keyword>
<feature type="non-terminal residue" evidence="2">
    <location>
        <position position="282"/>
    </location>
</feature>
<evidence type="ECO:0000313" key="3">
    <source>
        <dbReference type="Proteomes" id="UP000593577"/>
    </source>
</evidence>
<evidence type="ECO:0008006" key="4">
    <source>
        <dbReference type="Google" id="ProtNLM"/>
    </source>
</evidence>
<protein>
    <recommendedName>
        <fullName evidence="4">Zinc knuckle CX2CX4HX4C domain-containing protein</fullName>
    </recommendedName>
</protein>
<dbReference type="Proteomes" id="UP000593577">
    <property type="component" value="Unassembled WGS sequence"/>
</dbReference>
<proteinExistence type="predicted"/>
<evidence type="ECO:0000256" key="1">
    <source>
        <dbReference type="SAM" id="MobiDB-lite"/>
    </source>
</evidence>
<name>A0A7J8XQM3_GOSAI</name>
<feature type="compositionally biased region" description="Acidic residues" evidence="1">
    <location>
        <begin position="1"/>
        <end position="11"/>
    </location>
</feature>